<evidence type="ECO:0000256" key="1">
    <source>
        <dbReference type="ARBA" id="ARBA00004167"/>
    </source>
</evidence>
<organism evidence="15 16">
    <name type="scientific">Abrus precatorius</name>
    <name type="common">Indian licorice</name>
    <name type="synonym">Glycine abrus</name>
    <dbReference type="NCBI Taxonomy" id="3816"/>
    <lineage>
        <taxon>Eukaryota</taxon>
        <taxon>Viridiplantae</taxon>
        <taxon>Streptophyta</taxon>
        <taxon>Embryophyta</taxon>
        <taxon>Tracheophyta</taxon>
        <taxon>Spermatophyta</taxon>
        <taxon>Magnoliopsida</taxon>
        <taxon>eudicotyledons</taxon>
        <taxon>Gunneridae</taxon>
        <taxon>Pentapetalae</taxon>
        <taxon>rosids</taxon>
        <taxon>fabids</taxon>
        <taxon>Fabales</taxon>
        <taxon>Fabaceae</taxon>
        <taxon>Papilionoideae</taxon>
        <taxon>50 kb inversion clade</taxon>
        <taxon>NPAAA clade</taxon>
        <taxon>indigoferoid/millettioid clade</taxon>
        <taxon>Abreae</taxon>
        <taxon>Abrus</taxon>
    </lineage>
</organism>
<proteinExistence type="predicted"/>
<keyword evidence="6 12" id="KW-0547">Nucleotide-binding</keyword>
<evidence type="ECO:0000256" key="11">
    <source>
        <dbReference type="ARBA" id="ARBA00023180"/>
    </source>
</evidence>
<evidence type="ECO:0000256" key="7">
    <source>
        <dbReference type="ARBA" id="ARBA00022777"/>
    </source>
</evidence>
<dbReference type="InterPro" id="IPR032872">
    <property type="entry name" value="WAK_assoc_C"/>
</dbReference>
<dbReference type="OrthoDB" id="1303655at2759"/>
<evidence type="ECO:0000256" key="10">
    <source>
        <dbReference type="ARBA" id="ARBA00023136"/>
    </source>
</evidence>
<dbReference type="GO" id="GO:0005886">
    <property type="term" value="C:plasma membrane"/>
    <property type="evidence" value="ECO:0007669"/>
    <property type="project" value="UniProtKB-ARBA"/>
</dbReference>
<evidence type="ECO:0000256" key="8">
    <source>
        <dbReference type="ARBA" id="ARBA00022840"/>
    </source>
</evidence>
<name>A0A8B8LQV5_ABRPR</name>
<dbReference type="InterPro" id="IPR008271">
    <property type="entry name" value="Ser/Thr_kinase_AS"/>
</dbReference>
<evidence type="ECO:0000256" key="12">
    <source>
        <dbReference type="PROSITE-ProRule" id="PRU10141"/>
    </source>
</evidence>
<dbReference type="Gene3D" id="1.10.510.10">
    <property type="entry name" value="Transferase(Phosphotransferase) domain 1"/>
    <property type="match status" value="1"/>
</dbReference>
<dbReference type="PANTHER" id="PTHR46008:SF20">
    <property type="entry name" value="PROTEIN KINASE DOMAIN-CONTAINING PROTEIN"/>
    <property type="match status" value="1"/>
</dbReference>
<evidence type="ECO:0000313" key="16">
    <source>
        <dbReference type="RefSeq" id="XP_027358751.1"/>
    </source>
</evidence>
<evidence type="ECO:0000256" key="9">
    <source>
        <dbReference type="ARBA" id="ARBA00022989"/>
    </source>
</evidence>
<keyword evidence="3" id="KW-0808">Transferase</keyword>
<protein>
    <submittedName>
        <fullName evidence="16">LEAF RUST 10 DISEASE-RESISTANCE LOCUS RECEPTOR-LIKE PROTEIN KINASE-like 1.3</fullName>
    </submittedName>
</protein>
<dbReference type="Gene3D" id="3.30.200.20">
    <property type="entry name" value="Phosphorylase Kinase, domain 1"/>
    <property type="match status" value="1"/>
</dbReference>
<keyword evidence="15" id="KW-1185">Reference proteome</keyword>
<evidence type="ECO:0000256" key="5">
    <source>
        <dbReference type="ARBA" id="ARBA00022729"/>
    </source>
</evidence>
<evidence type="ECO:0000259" key="14">
    <source>
        <dbReference type="PROSITE" id="PS50011"/>
    </source>
</evidence>
<dbReference type="Proteomes" id="UP000694853">
    <property type="component" value="Unplaced"/>
</dbReference>
<dbReference type="InterPro" id="IPR011009">
    <property type="entry name" value="Kinase-like_dom_sf"/>
</dbReference>
<feature type="binding site" evidence="12">
    <location>
        <position position="337"/>
    </location>
    <ligand>
        <name>ATP</name>
        <dbReference type="ChEBI" id="CHEBI:30616"/>
    </ligand>
</feature>
<evidence type="ECO:0000256" key="3">
    <source>
        <dbReference type="ARBA" id="ARBA00022679"/>
    </source>
</evidence>
<dbReference type="Pfam" id="PF14380">
    <property type="entry name" value="WAK_assoc"/>
    <property type="match status" value="1"/>
</dbReference>
<dbReference type="InterPro" id="IPR000719">
    <property type="entry name" value="Prot_kinase_dom"/>
</dbReference>
<evidence type="ECO:0000256" key="13">
    <source>
        <dbReference type="SAM" id="Phobius"/>
    </source>
</evidence>
<dbReference type="FunFam" id="1.10.510.10:FF:000161">
    <property type="entry name" value="Wall-associated receptor kinase-like 20"/>
    <property type="match status" value="1"/>
</dbReference>
<dbReference type="GO" id="GO:0005524">
    <property type="term" value="F:ATP binding"/>
    <property type="evidence" value="ECO:0007669"/>
    <property type="project" value="UniProtKB-UniRule"/>
</dbReference>
<evidence type="ECO:0000256" key="4">
    <source>
        <dbReference type="ARBA" id="ARBA00022692"/>
    </source>
</evidence>
<reference evidence="15" key="1">
    <citation type="journal article" date="2019" name="Toxins">
        <title>Detection of Abrin-Like and Prepropulchellin-Like Toxin Genes and Transcripts Using Whole Genome Sequencing and Full-Length Transcript Sequencing of Abrus precatorius.</title>
        <authorList>
            <person name="Hovde B.T."/>
            <person name="Daligault H.E."/>
            <person name="Hanschen E.R."/>
            <person name="Kunde Y.A."/>
            <person name="Johnson M.B."/>
            <person name="Starkenburg S.R."/>
            <person name="Johnson S.L."/>
        </authorList>
    </citation>
    <scope>NUCLEOTIDE SEQUENCE [LARGE SCALE GENOMIC DNA]</scope>
</reference>
<dbReference type="InterPro" id="IPR017441">
    <property type="entry name" value="Protein_kinase_ATP_BS"/>
</dbReference>
<dbReference type="AlphaFoldDB" id="A0A8B8LQV5"/>
<dbReference type="PROSITE" id="PS00107">
    <property type="entry name" value="PROTEIN_KINASE_ATP"/>
    <property type="match status" value="1"/>
</dbReference>
<keyword evidence="2" id="KW-0723">Serine/threonine-protein kinase</keyword>
<feature type="transmembrane region" description="Helical" evidence="13">
    <location>
        <begin position="213"/>
        <end position="237"/>
    </location>
</feature>
<keyword evidence="5" id="KW-0732">Signal</keyword>
<dbReference type="FunFam" id="3.30.200.20:FF:000162">
    <property type="entry name" value="Adenine nucleotide alpha hydrolase-like domain kinase"/>
    <property type="match status" value="1"/>
</dbReference>
<dbReference type="PANTHER" id="PTHR46008">
    <property type="entry name" value="LEAF RUST 10 DISEASE-RESISTANCE LOCUS RECEPTOR-LIKE PROTEIN KINASE-LIKE 1.4"/>
    <property type="match status" value="1"/>
</dbReference>
<reference evidence="16" key="2">
    <citation type="submission" date="2025-08" db="UniProtKB">
        <authorList>
            <consortium name="RefSeq"/>
        </authorList>
    </citation>
    <scope>IDENTIFICATION</scope>
    <source>
        <tissue evidence="16">Young leaves</tissue>
    </source>
</reference>
<keyword evidence="9 13" id="KW-1133">Transmembrane helix</keyword>
<dbReference type="SUPFAM" id="SSF56112">
    <property type="entry name" value="Protein kinase-like (PK-like)"/>
    <property type="match status" value="1"/>
</dbReference>
<dbReference type="SMART" id="SM00220">
    <property type="entry name" value="S_TKc"/>
    <property type="match status" value="1"/>
</dbReference>
<feature type="domain" description="Protein kinase" evidence="14">
    <location>
        <begin position="309"/>
        <end position="583"/>
    </location>
</feature>
<dbReference type="KEGG" id="aprc:113867558"/>
<dbReference type="RefSeq" id="XP_027358751.1">
    <property type="nucleotide sequence ID" value="XM_027502950.1"/>
</dbReference>
<dbReference type="Pfam" id="PF00069">
    <property type="entry name" value="Pkinase"/>
    <property type="match status" value="1"/>
</dbReference>
<comment type="subcellular location">
    <subcellularLocation>
        <location evidence="1">Membrane</location>
        <topology evidence="1">Single-pass membrane protein</topology>
    </subcellularLocation>
</comment>
<keyword evidence="8 12" id="KW-0067">ATP-binding</keyword>
<gene>
    <name evidence="16" type="primary">LOC113867558</name>
</gene>
<sequence>MCGHPLLLLNCQYDQTYIYINNVKYQVLVANPDNHTLRIARVDYLQGLCPQQYLNTTLPPELFVYGQNYKNLYFFYDCNSNAYPSYNIARFPCTKNGVVSEFVYPQFEAQNPPMRCATSVVVPVSVSLLDAWNLTKIQEALSDGFEVRWMAGVEECNKCENSSGVCGYLNSNQPTCYCKSSDSGSTTCSLTIPTAKEPQEQAPALPGKKSKAVAVGVGIAVSVAALAGILLGCCLYMRRRRRMSEKSQSNDLLMLPSSNATVNSIYSTINMSTSTLSYSSSKSNSVMKSYYFGVHVFSYAELEEGTNNFDPSRELGDGGFGTVYYGTLKDGRVVAVKRLHERTLKHVDQFMNEVEILARLQHKNLVALYGCTSRHSRELLLVYEYIPNGTVADHLYGKWAKSKSLPWAVRLNIAVETADALAYLHASDVIHRDVKSNNILLDDEFGVKVADFGLSRLFPSNVTHVSTAPQGTPGYVDPEYYQSYQLTDKSDVYSFGVVLAELLSSLPAVDITRHRHDVNLANMALSRIQNHALHELVDPRLGFEKDYAAMQMITAVAELAFRCLQEIDMRPSMGEVLMVLRGIQNGRYDTHKAEEVLDNRIEEIMLLEKTPYPLSPNSVADKWISRSTLSSSS</sequence>
<evidence type="ECO:0000256" key="6">
    <source>
        <dbReference type="ARBA" id="ARBA00022741"/>
    </source>
</evidence>
<dbReference type="GO" id="GO:0004674">
    <property type="term" value="F:protein serine/threonine kinase activity"/>
    <property type="evidence" value="ECO:0007669"/>
    <property type="project" value="UniProtKB-KW"/>
</dbReference>
<keyword evidence="4 13" id="KW-0812">Transmembrane</keyword>
<keyword evidence="10 13" id="KW-0472">Membrane</keyword>
<keyword evidence="7" id="KW-0418">Kinase</keyword>
<evidence type="ECO:0000256" key="2">
    <source>
        <dbReference type="ARBA" id="ARBA00022527"/>
    </source>
</evidence>
<evidence type="ECO:0000313" key="15">
    <source>
        <dbReference type="Proteomes" id="UP000694853"/>
    </source>
</evidence>
<dbReference type="PROSITE" id="PS50011">
    <property type="entry name" value="PROTEIN_KINASE_DOM"/>
    <property type="match status" value="1"/>
</dbReference>
<dbReference type="GeneID" id="113867558"/>
<keyword evidence="11" id="KW-0325">Glycoprotein</keyword>
<accession>A0A8B8LQV5</accession>
<dbReference type="PROSITE" id="PS00108">
    <property type="entry name" value="PROTEIN_KINASE_ST"/>
    <property type="match status" value="1"/>
</dbReference>